<evidence type="ECO:0000313" key="2">
    <source>
        <dbReference type="EMBL" id="KAF2680039.1"/>
    </source>
</evidence>
<sequence length="124" mass="14492">MPGGYHSRHGWSRRSHAPGLKYSTATWQEYERTSLPPPDPTDEARLQGLQERDSDTWSQQDAALYEEMTDRNEQREEAKLAPLRRELEGYFADFNLPPLPPPLAKSSGWLEIRRPCYYKNEDVR</sequence>
<keyword evidence="3" id="KW-1185">Reference proteome</keyword>
<dbReference type="EMBL" id="MU005599">
    <property type="protein sequence ID" value="KAF2680039.1"/>
    <property type="molecule type" value="Genomic_DNA"/>
</dbReference>
<dbReference type="Proteomes" id="UP000799291">
    <property type="component" value="Unassembled WGS sequence"/>
</dbReference>
<proteinExistence type="predicted"/>
<name>A0A6G1IQ88_9PLEO</name>
<feature type="compositionally biased region" description="Basic and acidic residues" evidence="1">
    <location>
        <begin position="42"/>
        <end position="55"/>
    </location>
</feature>
<reference evidence="2" key="1">
    <citation type="journal article" date="2020" name="Stud. Mycol.">
        <title>101 Dothideomycetes genomes: a test case for predicting lifestyles and emergence of pathogens.</title>
        <authorList>
            <person name="Haridas S."/>
            <person name="Albert R."/>
            <person name="Binder M."/>
            <person name="Bloem J."/>
            <person name="Labutti K."/>
            <person name="Salamov A."/>
            <person name="Andreopoulos B."/>
            <person name="Baker S."/>
            <person name="Barry K."/>
            <person name="Bills G."/>
            <person name="Bluhm B."/>
            <person name="Cannon C."/>
            <person name="Castanera R."/>
            <person name="Culley D."/>
            <person name="Daum C."/>
            <person name="Ezra D."/>
            <person name="Gonzalez J."/>
            <person name="Henrissat B."/>
            <person name="Kuo A."/>
            <person name="Liang C."/>
            <person name="Lipzen A."/>
            <person name="Lutzoni F."/>
            <person name="Magnuson J."/>
            <person name="Mondo S."/>
            <person name="Nolan M."/>
            <person name="Ohm R."/>
            <person name="Pangilinan J."/>
            <person name="Park H.-J."/>
            <person name="Ramirez L."/>
            <person name="Alfaro M."/>
            <person name="Sun H."/>
            <person name="Tritt A."/>
            <person name="Yoshinaga Y."/>
            <person name="Zwiers L.-H."/>
            <person name="Turgeon B."/>
            <person name="Goodwin S."/>
            <person name="Spatafora J."/>
            <person name="Crous P."/>
            <person name="Grigoriev I."/>
        </authorList>
    </citation>
    <scope>NUCLEOTIDE SEQUENCE</scope>
    <source>
        <strain evidence="2">CBS 122367</strain>
    </source>
</reference>
<organism evidence="2 3">
    <name type="scientific">Lentithecium fluviatile CBS 122367</name>
    <dbReference type="NCBI Taxonomy" id="1168545"/>
    <lineage>
        <taxon>Eukaryota</taxon>
        <taxon>Fungi</taxon>
        <taxon>Dikarya</taxon>
        <taxon>Ascomycota</taxon>
        <taxon>Pezizomycotina</taxon>
        <taxon>Dothideomycetes</taxon>
        <taxon>Pleosporomycetidae</taxon>
        <taxon>Pleosporales</taxon>
        <taxon>Massarineae</taxon>
        <taxon>Lentitheciaceae</taxon>
        <taxon>Lentithecium</taxon>
    </lineage>
</organism>
<evidence type="ECO:0000256" key="1">
    <source>
        <dbReference type="SAM" id="MobiDB-lite"/>
    </source>
</evidence>
<dbReference type="AlphaFoldDB" id="A0A6G1IQ88"/>
<protein>
    <submittedName>
        <fullName evidence="2">Uncharacterized protein</fullName>
    </submittedName>
</protein>
<gene>
    <name evidence="2" type="ORF">K458DRAFT_421851</name>
</gene>
<evidence type="ECO:0000313" key="3">
    <source>
        <dbReference type="Proteomes" id="UP000799291"/>
    </source>
</evidence>
<accession>A0A6G1IQ88</accession>
<feature type="region of interest" description="Disordered" evidence="1">
    <location>
        <begin position="31"/>
        <end position="57"/>
    </location>
</feature>